<gene>
    <name evidence="1" type="ORF">IWQ57_000605</name>
</gene>
<dbReference type="Proteomes" id="UP001140234">
    <property type="component" value="Unassembled WGS sequence"/>
</dbReference>
<keyword evidence="2" id="KW-1185">Reference proteome</keyword>
<organism evidence="1 2">
    <name type="scientific">Coemansia nantahalensis</name>
    <dbReference type="NCBI Taxonomy" id="2789366"/>
    <lineage>
        <taxon>Eukaryota</taxon>
        <taxon>Fungi</taxon>
        <taxon>Fungi incertae sedis</taxon>
        <taxon>Zoopagomycota</taxon>
        <taxon>Kickxellomycotina</taxon>
        <taxon>Kickxellomycetes</taxon>
        <taxon>Kickxellales</taxon>
        <taxon>Kickxellaceae</taxon>
        <taxon>Coemansia</taxon>
    </lineage>
</organism>
<dbReference type="EMBL" id="JANBUJ010000052">
    <property type="protein sequence ID" value="KAJ2774927.1"/>
    <property type="molecule type" value="Genomic_DNA"/>
</dbReference>
<name>A0ACC1K821_9FUNG</name>
<reference evidence="1" key="1">
    <citation type="submission" date="2022-07" db="EMBL/GenBank/DDBJ databases">
        <title>Phylogenomic reconstructions and comparative analyses of Kickxellomycotina fungi.</title>
        <authorList>
            <person name="Reynolds N.K."/>
            <person name="Stajich J.E."/>
            <person name="Barry K."/>
            <person name="Grigoriev I.V."/>
            <person name="Crous P."/>
            <person name="Smith M.E."/>
        </authorList>
    </citation>
    <scope>NUCLEOTIDE SEQUENCE</scope>
    <source>
        <strain evidence="1">CBS 109366</strain>
    </source>
</reference>
<protein>
    <submittedName>
        <fullName evidence="1">Uncharacterized protein</fullName>
    </submittedName>
</protein>
<accession>A0ACC1K821</accession>
<evidence type="ECO:0000313" key="2">
    <source>
        <dbReference type="Proteomes" id="UP001140234"/>
    </source>
</evidence>
<sequence length="340" mass="35895">RLFGRYAETAQAPASGADSRLLPLFSAAVCACRPQARLPVADPAQLLGALAGAARASDSPVHRDACLEIISAVINKAPSAALRNQLAAPVLQRADGAAGPAAIALRLWVARALVNCNDKAGYECVRWLLALIADDAPHAVAAADGFGAILCSHDWAVAPATHGVFKVLARQRFYSTVVPAITGGFRAAHSDAVKANLLVALTHTVRHMPQSVLMNGIEDVVPLLLSAVRMTSGSLKAASIRTITMVALESPDTLKDDVTASVIPLLLAAVSQSSAANTIEVRRAAHDALALLPERYPYALLHTARKDVLAALARARDDRKRLVRTDAVKAYNKWHAFGDV</sequence>
<proteinExistence type="predicted"/>
<comment type="caution">
    <text evidence="1">The sequence shown here is derived from an EMBL/GenBank/DDBJ whole genome shotgun (WGS) entry which is preliminary data.</text>
</comment>
<evidence type="ECO:0000313" key="1">
    <source>
        <dbReference type="EMBL" id="KAJ2774927.1"/>
    </source>
</evidence>
<feature type="non-terminal residue" evidence="1">
    <location>
        <position position="1"/>
    </location>
</feature>